<organism evidence="1 2">
    <name type="scientific">Meloidogyne enterolobii</name>
    <name type="common">Root-knot nematode worm</name>
    <name type="synonym">Meloidogyne mayaguensis</name>
    <dbReference type="NCBI Taxonomy" id="390850"/>
    <lineage>
        <taxon>Eukaryota</taxon>
        <taxon>Metazoa</taxon>
        <taxon>Ecdysozoa</taxon>
        <taxon>Nematoda</taxon>
        <taxon>Chromadorea</taxon>
        <taxon>Rhabditida</taxon>
        <taxon>Tylenchina</taxon>
        <taxon>Tylenchomorpha</taxon>
        <taxon>Tylenchoidea</taxon>
        <taxon>Meloidogynidae</taxon>
        <taxon>Meloidogyninae</taxon>
        <taxon>Meloidogyne</taxon>
    </lineage>
</organism>
<reference evidence="1 2" key="1">
    <citation type="submission" date="2020-08" db="EMBL/GenBank/DDBJ databases">
        <authorList>
            <person name="Koutsovoulos G."/>
            <person name="Danchin GJ E."/>
        </authorList>
    </citation>
    <scope>NUCLEOTIDE SEQUENCE [LARGE SCALE GENOMIC DNA]</scope>
</reference>
<accession>A0A6V7VK62</accession>
<dbReference type="EMBL" id="CAJEWN010000252">
    <property type="protein sequence ID" value="CAD2175337.1"/>
    <property type="molecule type" value="Genomic_DNA"/>
</dbReference>
<dbReference type="AlphaFoldDB" id="A0A6V7VK62"/>
<dbReference type="Proteomes" id="UP000580250">
    <property type="component" value="Unassembled WGS sequence"/>
</dbReference>
<proteinExistence type="predicted"/>
<sequence length="59" mass="6994">MEDLHLHQIMNCLQMLISSKIYYNTFKLISQLSFPHYSLRKINFQLLNLLKVLNSKGDP</sequence>
<comment type="caution">
    <text evidence="1">The sequence shown here is derived from an EMBL/GenBank/DDBJ whole genome shotgun (WGS) entry which is preliminary data.</text>
</comment>
<evidence type="ECO:0000313" key="2">
    <source>
        <dbReference type="Proteomes" id="UP000580250"/>
    </source>
</evidence>
<protein>
    <submittedName>
        <fullName evidence="1">Uncharacterized protein</fullName>
    </submittedName>
</protein>
<name>A0A6V7VK62_MELEN</name>
<evidence type="ECO:0000313" key="1">
    <source>
        <dbReference type="EMBL" id="CAD2175337.1"/>
    </source>
</evidence>
<gene>
    <name evidence="1" type="ORF">MENT_LOCUS27057</name>
</gene>